<evidence type="ECO:0000256" key="5">
    <source>
        <dbReference type="ARBA" id="ARBA00022801"/>
    </source>
</evidence>
<feature type="binding site" evidence="7">
    <location>
        <position position="98"/>
    </location>
    <ligand>
        <name>Mg(2+)</name>
        <dbReference type="ChEBI" id="CHEBI:18420"/>
        <label>1</label>
        <note>catalytic</note>
    </ligand>
</feature>
<keyword evidence="6 7" id="KW-0460">Magnesium</keyword>
<dbReference type="GO" id="GO:0008934">
    <property type="term" value="F:inositol monophosphate 1-phosphatase activity"/>
    <property type="evidence" value="ECO:0007669"/>
    <property type="project" value="InterPro"/>
</dbReference>
<evidence type="ECO:0000256" key="6">
    <source>
        <dbReference type="ARBA" id="ARBA00022842"/>
    </source>
</evidence>
<keyword evidence="10" id="KW-1185">Reference proteome</keyword>
<evidence type="ECO:0000256" key="4">
    <source>
        <dbReference type="ARBA" id="ARBA00022723"/>
    </source>
</evidence>
<reference evidence="9" key="1">
    <citation type="submission" date="2023-03" db="EMBL/GenBank/DDBJ databases">
        <title>Mating type loci evolution in Malassezia.</title>
        <authorList>
            <person name="Coelho M.A."/>
        </authorList>
    </citation>
    <scope>NUCLEOTIDE SEQUENCE</scope>
    <source>
        <strain evidence="9">CBS 7876</strain>
    </source>
</reference>
<evidence type="ECO:0000256" key="7">
    <source>
        <dbReference type="PIRSR" id="PIRSR600760-2"/>
    </source>
</evidence>
<dbReference type="PANTHER" id="PTHR20854:SF4">
    <property type="entry name" value="INOSITOL-1-MONOPHOSPHATASE-RELATED"/>
    <property type="match status" value="1"/>
</dbReference>
<dbReference type="EMBL" id="CP119935">
    <property type="protein sequence ID" value="WFD02551.1"/>
    <property type="molecule type" value="Genomic_DNA"/>
</dbReference>
<evidence type="ECO:0000313" key="10">
    <source>
        <dbReference type="Proteomes" id="UP001214603"/>
    </source>
</evidence>
<keyword evidence="4 7" id="KW-0479">Metal-binding</keyword>
<organism evidence="9 10">
    <name type="scientific">Malassezia obtusa</name>
    <dbReference type="NCBI Taxonomy" id="76774"/>
    <lineage>
        <taxon>Eukaryota</taxon>
        <taxon>Fungi</taxon>
        <taxon>Dikarya</taxon>
        <taxon>Basidiomycota</taxon>
        <taxon>Ustilaginomycotina</taxon>
        <taxon>Malasseziomycetes</taxon>
        <taxon>Malasseziales</taxon>
        <taxon>Malasseziaceae</taxon>
        <taxon>Malassezia</taxon>
    </lineage>
</organism>
<comment type="similarity">
    <text evidence="3 8">Belongs to the inositol monophosphatase superfamily.</text>
</comment>
<proteinExistence type="inferred from homology"/>
<dbReference type="GO" id="GO:0006020">
    <property type="term" value="P:inositol metabolic process"/>
    <property type="evidence" value="ECO:0007669"/>
    <property type="project" value="TreeGrafter"/>
</dbReference>
<dbReference type="InterPro" id="IPR000760">
    <property type="entry name" value="Inositol_monophosphatase-like"/>
</dbReference>
<protein>
    <recommendedName>
        <fullName evidence="8">Inositol-1-monophosphatase</fullName>
        <ecNumber evidence="8">3.1.3.25</ecNumber>
    </recommendedName>
</protein>
<evidence type="ECO:0000256" key="2">
    <source>
        <dbReference type="ARBA" id="ARBA00001946"/>
    </source>
</evidence>
<feature type="binding site" evidence="7">
    <location>
        <position position="75"/>
    </location>
    <ligand>
        <name>Mg(2+)</name>
        <dbReference type="ChEBI" id="CHEBI:18420"/>
        <label>1</label>
        <note>catalytic</note>
    </ligand>
</feature>
<gene>
    <name evidence="9" type="ORF">MOBT1_001235</name>
</gene>
<feature type="binding site" evidence="7">
    <location>
        <position position="97"/>
    </location>
    <ligand>
        <name>Mg(2+)</name>
        <dbReference type="ChEBI" id="CHEBI:18420"/>
        <label>1</label>
        <note>catalytic</note>
    </ligand>
</feature>
<dbReference type="InterPro" id="IPR020583">
    <property type="entry name" value="Inositol_monoP_metal-BS"/>
</dbReference>
<dbReference type="Gene3D" id="3.40.190.80">
    <property type="match status" value="1"/>
</dbReference>
<evidence type="ECO:0000256" key="3">
    <source>
        <dbReference type="ARBA" id="ARBA00009759"/>
    </source>
</evidence>
<dbReference type="CDD" id="cd01639">
    <property type="entry name" value="IMPase"/>
    <property type="match status" value="1"/>
</dbReference>
<dbReference type="SUPFAM" id="SSF56655">
    <property type="entry name" value="Carbohydrate phosphatase"/>
    <property type="match status" value="1"/>
</dbReference>
<dbReference type="PANTHER" id="PTHR20854">
    <property type="entry name" value="INOSITOL MONOPHOSPHATASE"/>
    <property type="match status" value="1"/>
</dbReference>
<evidence type="ECO:0000256" key="1">
    <source>
        <dbReference type="ARBA" id="ARBA00001033"/>
    </source>
</evidence>
<name>A0AAF0DYK2_9BASI</name>
<dbReference type="AlphaFoldDB" id="A0AAF0DYK2"/>
<comment type="catalytic activity">
    <reaction evidence="1 8">
        <text>a myo-inositol phosphate + H2O = myo-inositol + phosphate</text>
        <dbReference type="Rhea" id="RHEA:24056"/>
        <dbReference type="ChEBI" id="CHEBI:15377"/>
        <dbReference type="ChEBI" id="CHEBI:17268"/>
        <dbReference type="ChEBI" id="CHEBI:43474"/>
        <dbReference type="ChEBI" id="CHEBI:84139"/>
        <dbReference type="EC" id="3.1.3.25"/>
    </reaction>
</comment>
<sequence length="322" mass="34853">MSVLDLDEVLEFAIALAHRAGQAIMEGSETRFKNATGFDEKKNTADLVTETDQNTEKLVMEAIKARFPDHQFIGEESWAAGQQSEITDAPTWIIDPIDGTTNFVKGFPFVCISIGFLCQSEPVIGVIFAPFLGQLYAARKGSGAFTTSPLFPERRPLPLSKPQPLSTFKQALIAFEWGSDRSKEVMDKKSRTFQRLTGDAAGGVEGGEMALGVRSVGSAALNFAHVAAGCLDVYWEIGCWAWDVCAGMVIAQEAGCAVVGSKAQAEKALQSSWRPAVTPDVLTGRKYLVVRAIGDGASESGEAAQKRTIQTFYDAVEEWDPK</sequence>
<accession>A0AAF0DYK2</accession>
<dbReference type="FunFam" id="3.30.540.10:FF:000004">
    <property type="entry name" value="Inositol-1-monophosphatase"/>
    <property type="match status" value="1"/>
</dbReference>
<dbReference type="Pfam" id="PF00459">
    <property type="entry name" value="Inositol_P"/>
    <property type="match status" value="1"/>
</dbReference>
<dbReference type="GO" id="GO:0007165">
    <property type="term" value="P:signal transduction"/>
    <property type="evidence" value="ECO:0007669"/>
    <property type="project" value="TreeGrafter"/>
</dbReference>
<dbReference type="Gene3D" id="3.30.540.10">
    <property type="entry name" value="Fructose-1,6-Bisphosphatase, subunit A, domain 1"/>
    <property type="match status" value="1"/>
</dbReference>
<dbReference type="Proteomes" id="UP001214603">
    <property type="component" value="Chromosome 2"/>
</dbReference>
<comment type="pathway">
    <text evidence="8">Polyol metabolism; myo-inositol biosynthesis; myo-inositol from D-glucose 6-phosphate: step 2/2.</text>
</comment>
<dbReference type="PRINTS" id="PR00377">
    <property type="entry name" value="IMPHPHTASES"/>
</dbReference>
<comment type="cofactor">
    <cofactor evidence="2 7 8">
        <name>Mg(2+)</name>
        <dbReference type="ChEBI" id="CHEBI:18420"/>
    </cofactor>
</comment>
<dbReference type="InterPro" id="IPR033942">
    <property type="entry name" value="IMPase"/>
</dbReference>
<keyword evidence="5 8" id="KW-0378">Hydrolase</keyword>
<dbReference type="PROSITE" id="PS00629">
    <property type="entry name" value="IMP_1"/>
    <property type="match status" value="1"/>
</dbReference>
<evidence type="ECO:0000256" key="8">
    <source>
        <dbReference type="RuleBase" id="RU364068"/>
    </source>
</evidence>
<feature type="binding site" evidence="7">
    <location>
        <position position="95"/>
    </location>
    <ligand>
        <name>Mg(2+)</name>
        <dbReference type="ChEBI" id="CHEBI:18420"/>
        <label>1</label>
        <note>catalytic</note>
    </ligand>
</feature>
<dbReference type="EC" id="3.1.3.25" evidence="8"/>
<dbReference type="GO" id="GO:0046872">
    <property type="term" value="F:metal ion binding"/>
    <property type="evidence" value="ECO:0007669"/>
    <property type="project" value="UniProtKB-KW"/>
</dbReference>
<feature type="binding site" evidence="7">
    <location>
        <position position="243"/>
    </location>
    <ligand>
        <name>Mg(2+)</name>
        <dbReference type="ChEBI" id="CHEBI:18420"/>
        <label>1</label>
        <note>catalytic</note>
    </ligand>
</feature>
<evidence type="ECO:0000313" key="9">
    <source>
        <dbReference type="EMBL" id="WFD02551.1"/>
    </source>
</evidence>